<dbReference type="SUPFAM" id="SSF50486">
    <property type="entry name" value="FMT C-terminal domain-like"/>
    <property type="match status" value="1"/>
</dbReference>
<evidence type="ECO:0000259" key="2">
    <source>
        <dbReference type="Pfam" id="PF02911"/>
    </source>
</evidence>
<dbReference type="Pfam" id="PF02911">
    <property type="entry name" value="Formyl_trans_C"/>
    <property type="match status" value="1"/>
</dbReference>
<dbReference type="InterPro" id="IPR011034">
    <property type="entry name" value="Formyl_transferase-like_C_sf"/>
</dbReference>
<dbReference type="OrthoDB" id="9802815at2"/>
<dbReference type="Proteomes" id="UP000199673">
    <property type="component" value="Unassembled WGS sequence"/>
</dbReference>
<dbReference type="GO" id="GO:0004479">
    <property type="term" value="F:methionyl-tRNA formyltransferase activity"/>
    <property type="evidence" value="ECO:0007669"/>
    <property type="project" value="TreeGrafter"/>
</dbReference>
<dbReference type="AlphaFoldDB" id="A0A1I6XSI5"/>
<evidence type="ECO:0000259" key="1">
    <source>
        <dbReference type="Pfam" id="PF00551"/>
    </source>
</evidence>
<protein>
    <submittedName>
        <fullName evidence="3">Methionyl-tRNA formyltransferase</fullName>
    </submittedName>
</protein>
<evidence type="ECO:0000313" key="3">
    <source>
        <dbReference type="EMBL" id="SFT41026.1"/>
    </source>
</evidence>
<dbReference type="InterPro" id="IPR005793">
    <property type="entry name" value="Formyl_trans_C"/>
</dbReference>
<dbReference type="Pfam" id="PF00551">
    <property type="entry name" value="Formyl_trans_N"/>
    <property type="match status" value="1"/>
</dbReference>
<dbReference type="RefSeq" id="WP_091691244.1">
    <property type="nucleotide sequence ID" value="NZ_FPBF01000001.1"/>
</dbReference>
<dbReference type="Gene3D" id="3.40.50.12230">
    <property type="match status" value="1"/>
</dbReference>
<dbReference type="EMBL" id="FPBF01000001">
    <property type="protein sequence ID" value="SFT41026.1"/>
    <property type="molecule type" value="Genomic_DNA"/>
</dbReference>
<dbReference type="PANTHER" id="PTHR11138:SF5">
    <property type="entry name" value="METHIONYL-TRNA FORMYLTRANSFERASE, MITOCHONDRIAL"/>
    <property type="match status" value="1"/>
</dbReference>
<dbReference type="STRING" id="305507.SAMN04489724_0635"/>
<keyword evidence="4" id="KW-1185">Reference proteome</keyword>
<dbReference type="InterPro" id="IPR036477">
    <property type="entry name" value="Formyl_transf_N_sf"/>
</dbReference>
<proteinExistence type="predicted"/>
<reference evidence="4" key="1">
    <citation type="submission" date="2016-10" db="EMBL/GenBank/DDBJ databases">
        <authorList>
            <person name="Varghese N."/>
            <person name="Submissions S."/>
        </authorList>
    </citation>
    <scope>NUCLEOTIDE SEQUENCE [LARGE SCALE GENOMIC DNA]</scope>
    <source>
        <strain evidence="4">DSM 23445</strain>
    </source>
</reference>
<dbReference type="PANTHER" id="PTHR11138">
    <property type="entry name" value="METHIONYL-TRNA FORMYLTRANSFERASE"/>
    <property type="match status" value="1"/>
</dbReference>
<evidence type="ECO:0000313" key="4">
    <source>
        <dbReference type="Proteomes" id="UP000199673"/>
    </source>
</evidence>
<gene>
    <name evidence="3" type="ORF">SAMN04489724_0635</name>
</gene>
<keyword evidence="3" id="KW-0808">Transferase</keyword>
<sequence>MITIFTLGSKGFKAISSLPSTLLNLIDAIVVGKDENVENDFSEDLKKWCLATGKKCIERKAFNPATCSSQYWILMGWRWLIPVDETRKVIVFHDSLLPKYRGFNPLVTALIEGDSEIGVTSLLASEKMDEGDILSQLKLNITYPIRIAEAIAEISNLYSALLFKTITDISENFLISTPQNHAQASYSLWRGNEDYVIKWEEDSERILRMIHASGTPYAGARTNLDGKKIRILDAYCFPDVTIVNRTPGKAIWKDKGNLVVVCGKGLLAIANAQDENGQQMQFSRLRYNFH</sequence>
<feature type="domain" description="Formyl transferase C-terminal" evidence="2">
    <location>
        <begin position="193"/>
        <end position="283"/>
    </location>
</feature>
<name>A0A1I6XSI5_9BACT</name>
<dbReference type="SUPFAM" id="SSF53328">
    <property type="entry name" value="Formyltransferase"/>
    <property type="match status" value="1"/>
</dbReference>
<feature type="domain" description="Formyl transferase N-terminal" evidence="1">
    <location>
        <begin position="73"/>
        <end position="142"/>
    </location>
</feature>
<accession>A0A1I6XSI5</accession>
<organism evidence="3 4">
    <name type="scientific">Algoriphagus locisalis</name>
    <dbReference type="NCBI Taxonomy" id="305507"/>
    <lineage>
        <taxon>Bacteria</taxon>
        <taxon>Pseudomonadati</taxon>
        <taxon>Bacteroidota</taxon>
        <taxon>Cytophagia</taxon>
        <taxon>Cytophagales</taxon>
        <taxon>Cyclobacteriaceae</taxon>
        <taxon>Algoriphagus</taxon>
    </lineage>
</organism>
<dbReference type="InterPro" id="IPR002376">
    <property type="entry name" value="Formyl_transf_N"/>
</dbReference>